<organism evidence="2 3">
    <name type="scientific">Cannabis sativa</name>
    <name type="common">Hemp</name>
    <name type="synonym">Marijuana</name>
    <dbReference type="NCBI Taxonomy" id="3483"/>
    <lineage>
        <taxon>Eukaryota</taxon>
        <taxon>Viridiplantae</taxon>
        <taxon>Streptophyta</taxon>
        <taxon>Embryophyta</taxon>
        <taxon>Tracheophyta</taxon>
        <taxon>Spermatophyta</taxon>
        <taxon>Magnoliopsida</taxon>
        <taxon>eudicotyledons</taxon>
        <taxon>Gunneridae</taxon>
        <taxon>Pentapetalae</taxon>
        <taxon>rosids</taxon>
        <taxon>fabids</taxon>
        <taxon>Rosales</taxon>
        <taxon>Cannabaceae</taxon>
        <taxon>Cannabis</taxon>
    </lineage>
</organism>
<reference evidence="2" key="1">
    <citation type="submission" date="2018-11" db="EMBL/GenBank/DDBJ databases">
        <authorList>
            <person name="Grassa J C."/>
        </authorList>
    </citation>
    <scope>NUCLEOTIDE SEQUENCE [LARGE SCALE GENOMIC DNA]</scope>
</reference>
<keyword evidence="3" id="KW-1185">Reference proteome</keyword>
<feature type="region of interest" description="Disordered" evidence="1">
    <location>
        <begin position="45"/>
        <end position="86"/>
    </location>
</feature>
<dbReference type="Proteomes" id="UP000596661">
    <property type="component" value="Chromosome 6"/>
</dbReference>
<dbReference type="EMBL" id="UZAU01000575">
    <property type="status" value="NOT_ANNOTATED_CDS"/>
    <property type="molecule type" value="Genomic_DNA"/>
</dbReference>
<evidence type="ECO:0000313" key="2">
    <source>
        <dbReference type="EnsemblPlants" id="cds.evm.model.06.694"/>
    </source>
</evidence>
<protein>
    <submittedName>
        <fullName evidence="2">Uncharacterized protein</fullName>
    </submittedName>
</protein>
<feature type="compositionally biased region" description="Polar residues" evidence="1">
    <location>
        <begin position="60"/>
        <end position="86"/>
    </location>
</feature>
<dbReference type="Gramene" id="evm.model.06.694">
    <property type="protein sequence ID" value="cds.evm.model.06.694"/>
    <property type="gene ID" value="evm.TU.06.694"/>
</dbReference>
<dbReference type="EnsemblPlants" id="evm.model.06.694">
    <property type="protein sequence ID" value="cds.evm.model.06.694"/>
    <property type="gene ID" value="evm.TU.06.694"/>
</dbReference>
<feature type="region of interest" description="Disordered" evidence="1">
    <location>
        <begin position="1"/>
        <end position="21"/>
    </location>
</feature>
<evidence type="ECO:0000256" key="1">
    <source>
        <dbReference type="SAM" id="MobiDB-lite"/>
    </source>
</evidence>
<dbReference type="AlphaFoldDB" id="A0A803PZH6"/>
<proteinExistence type="predicted"/>
<sequence>MPFHDEFGDGPDWKGYFDGNDDVRDSQEIEVPTLNVTPLSYKIPMQPTLRIRPRREDCQTPGTTSSRPDGTSNGRGTTDAGSPSNN</sequence>
<name>A0A803PZH6_CANSA</name>
<accession>A0A803PZH6</accession>
<reference evidence="2" key="2">
    <citation type="submission" date="2021-03" db="UniProtKB">
        <authorList>
            <consortium name="EnsemblPlants"/>
        </authorList>
    </citation>
    <scope>IDENTIFICATION</scope>
</reference>
<evidence type="ECO:0000313" key="3">
    <source>
        <dbReference type="Proteomes" id="UP000596661"/>
    </source>
</evidence>